<keyword evidence="1" id="KW-1133">Transmembrane helix</keyword>
<keyword evidence="3" id="KW-1185">Reference proteome</keyword>
<keyword evidence="1" id="KW-0472">Membrane</keyword>
<evidence type="ECO:0000256" key="1">
    <source>
        <dbReference type="SAM" id="Phobius"/>
    </source>
</evidence>
<organism evidence="2 3">
    <name type="scientific">Thermoleptolyngbya sichuanensis A183</name>
    <dbReference type="NCBI Taxonomy" id="2737172"/>
    <lineage>
        <taxon>Bacteria</taxon>
        <taxon>Bacillati</taxon>
        <taxon>Cyanobacteriota</taxon>
        <taxon>Cyanophyceae</taxon>
        <taxon>Oculatellales</taxon>
        <taxon>Oculatellaceae</taxon>
        <taxon>Thermoleptolyngbya</taxon>
        <taxon>Thermoleptolyngbya sichuanensis</taxon>
    </lineage>
</organism>
<dbReference type="EMBL" id="CP053661">
    <property type="protein sequence ID" value="QKD81814.1"/>
    <property type="molecule type" value="Genomic_DNA"/>
</dbReference>
<sequence length="81" mass="8379">MLNVLVSSIVALWVSAIALLSVQNATPVELRFLTGRTVPIPIGLLLGFSASAGMLGAALVLPGDRASSARSLDEGDPFEDE</sequence>
<dbReference type="KEGG" id="theu:HPC62_06025"/>
<keyword evidence="1" id="KW-0812">Transmembrane</keyword>
<protein>
    <submittedName>
        <fullName evidence="2">DUF1049 domain-containing protein</fullName>
    </submittedName>
</protein>
<dbReference type="AlphaFoldDB" id="A0A6M8B4J1"/>
<gene>
    <name evidence="2" type="ORF">HPC62_06025</name>
</gene>
<evidence type="ECO:0000313" key="3">
    <source>
        <dbReference type="Proteomes" id="UP000505210"/>
    </source>
</evidence>
<reference evidence="2 3" key="1">
    <citation type="submission" date="2020-05" db="EMBL/GenBank/DDBJ databases">
        <title>Complete genome sequence of of a novel Thermoleptolyngbya strain isolated from hot springs of Ganzi, Sichuan China.</title>
        <authorList>
            <person name="Tang J."/>
            <person name="Daroch M."/>
            <person name="Li L."/>
            <person name="Waleron K."/>
            <person name="Waleron M."/>
            <person name="Waleron M."/>
        </authorList>
    </citation>
    <scope>NUCLEOTIDE SEQUENCE [LARGE SCALE GENOMIC DNA]</scope>
    <source>
        <strain evidence="2 3">PKUAC-SCTA183</strain>
    </source>
</reference>
<dbReference type="Proteomes" id="UP000505210">
    <property type="component" value="Chromosome"/>
</dbReference>
<dbReference type="RefSeq" id="WP_172354202.1">
    <property type="nucleotide sequence ID" value="NZ_CP053661.1"/>
</dbReference>
<accession>A0A6M8B4J1</accession>
<proteinExistence type="predicted"/>
<feature type="transmembrane region" description="Helical" evidence="1">
    <location>
        <begin position="40"/>
        <end position="61"/>
    </location>
</feature>
<evidence type="ECO:0000313" key="2">
    <source>
        <dbReference type="EMBL" id="QKD81814.1"/>
    </source>
</evidence>
<name>A0A6M8B4J1_9CYAN</name>